<evidence type="ECO:0000256" key="3">
    <source>
        <dbReference type="SAM" id="MobiDB-lite"/>
    </source>
</evidence>
<proteinExistence type="predicted"/>
<dbReference type="GeneID" id="17279532"/>
<dbReference type="Gene3D" id="2.40.10.10">
    <property type="entry name" value="Trypsin-like serine proteases"/>
    <property type="match status" value="1"/>
</dbReference>
<evidence type="ECO:0000259" key="4">
    <source>
        <dbReference type="PROSITE" id="PS50240"/>
    </source>
</evidence>
<dbReference type="GeneID" id="17266705"/>
<feature type="domain" description="Peptidase S1" evidence="4">
    <location>
        <begin position="23"/>
        <end position="287"/>
    </location>
</feature>
<keyword evidence="6" id="KW-1185">Reference proteome</keyword>
<dbReference type="InterPro" id="IPR018114">
    <property type="entry name" value="TRYPSIN_HIS"/>
</dbReference>
<keyword evidence="2" id="KW-0378">Hydrolase</keyword>
<dbReference type="Proteomes" id="UP000013827">
    <property type="component" value="Unassembled WGS sequence"/>
</dbReference>
<evidence type="ECO:0000256" key="1">
    <source>
        <dbReference type="ARBA" id="ARBA00023157"/>
    </source>
</evidence>
<dbReference type="Pfam" id="PF00089">
    <property type="entry name" value="Trypsin"/>
    <property type="match status" value="1"/>
</dbReference>
<dbReference type="KEGG" id="ehx:EMIHUDRAFT_433953"/>
<dbReference type="OMA" id="HVHPGYE"/>
<organism evidence="5 6">
    <name type="scientific">Emiliania huxleyi (strain CCMP1516)</name>
    <dbReference type="NCBI Taxonomy" id="280463"/>
    <lineage>
        <taxon>Eukaryota</taxon>
        <taxon>Haptista</taxon>
        <taxon>Haptophyta</taxon>
        <taxon>Prymnesiophyceae</taxon>
        <taxon>Isochrysidales</taxon>
        <taxon>Noelaerhabdaceae</taxon>
        <taxon>Emiliania</taxon>
    </lineage>
</organism>
<keyword evidence="1" id="KW-1015">Disulfide bond</keyword>
<dbReference type="PaxDb" id="2903-EOD21165"/>
<reference evidence="5" key="2">
    <citation type="submission" date="2024-10" db="UniProtKB">
        <authorList>
            <consortium name="EnsemblProtists"/>
        </authorList>
    </citation>
    <scope>IDENTIFICATION</scope>
</reference>
<dbReference type="SUPFAM" id="SSF50494">
    <property type="entry name" value="Trypsin-like serine proteases"/>
    <property type="match status" value="1"/>
</dbReference>
<dbReference type="FunFam" id="2.40.10.10:FF:000068">
    <property type="entry name" value="transmembrane protease serine 2"/>
    <property type="match status" value="1"/>
</dbReference>
<evidence type="ECO:0000256" key="2">
    <source>
        <dbReference type="RuleBase" id="RU363034"/>
    </source>
</evidence>
<dbReference type="RefSeq" id="XP_005786690.1">
    <property type="nucleotide sequence ID" value="XM_005786633.1"/>
</dbReference>
<dbReference type="eggNOG" id="KOG3627">
    <property type="taxonomic scope" value="Eukaryota"/>
</dbReference>
<name>A0A0D3JCD0_EMIH1</name>
<evidence type="ECO:0000313" key="5">
    <source>
        <dbReference type="EnsemblProtists" id="EOD21165"/>
    </source>
</evidence>
<dbReference type="EnsemblProtists" id="EOD34261">
    <property type="protein sequence ID" value="EOD34261"/>
    <property type="gene ID" value="EMIHUDRAFT_433953"/>
</dbReference>
<dbReference type="RefSeq" id="XP_005773594.1">
    <property type="nucleotide sequence ID" value="XM_005773537.1"/>
</dbReference>
<dbReference type="EnsemblProtists" id="EOD21165">
    <property type="protein sequence ID" value="EOD21165"/>
    <property type="gene ID" value="EMIHUDRAFT_444563"/>
</dbReference>
<dbReference type="InterPro" id="IPR001254">
    <property type="entry name" value="Trypsin_dom"/>
</dbReference>
<sequence length="347" mass="36536">MLSLATAATALPLRLFEEPRPRVVGGVETSFNRYPFVVALLKDGEFFCGGSLVSPNLVLTAAHCITESSNPAVYQVSSSRHTLSTPMGPDQPEYLDPEVDNPECGDTVAVAQLVPHPEYDPDTVQNDLALLVLSDAVKCSDQIAFATLDHGENSGPGNELTVAGWGALYDPSYYPLFGTTITPGVLHEAEVRTFGSSECNALLCGPIFGFLGLCPYLDGPEMCAGNLLGGVDACAGDSGGPLFRVGDDGVPVLVGVTSWGFGCAEPLTPGVYTRVSRYREWVDSYRCSQSEAHWAKSWRLKPTAGCAPAPPPPPSPPPSPLPPPALMEAVLQGGEHILSSLPLGGGR</sequence>
<feature type="compositionally biased region" description="Pro residues" evidence="3">
    <location>
        <begin position="308"/>
        <end position="325"/>
    </location>
</feature>
<keyword evidence="2" id="KW-0645">Protease</keyword>
<dbReference type="AlphaFoldDB" id="A0A0D3JCD0"/>
<accession>A0A0D3JCD0</accession>
<dbReference type="PRINTS" id="PR00722">
    <property type="entry name" value="CHYMOTRYPSIN"/>
</dbReference>
<feature type="region of interest" description="Disordered" evidence="3">
    <location>
        <begin position="305"/>
        <end position="326"/>
    </location>
</feature>
<dbReference type="GO" id="GO:0004252">
    <property type="term" value="F:serine-type endopeptidase activity"/>
    <property type="evidence" value="ECO:0007669"/>
    <property type="project" value="InterPro"/>
</dbReference>
<dbReference type="PANTHER" id="PTHR24252:SF7">
    <property type="entry name" value="HYALIN"/>
    <property type="match status" value="1"/>
</dbReference>
<dbReference type="HOGENOM" id="CLU_006842_7_0_1"/>
<dbReference type="InterPro" id="IPR009003">
    <property type="entry name" value="Peptidase_S1_PA"/>
</dbReference>
<dbReference type="PROSITE" id="PS50240">
    <property type="entry name" value="TRYPSIN_DOM"/>
    <property type="match status" value="1"/>
</dbReference>
<dbReference type="CDD" id="cd00190">
    <property type="entry name" value="Tryp_SPc"/>
    <property type="match status" value="1"/>
</dbReference>
<dbReference type="GO" id="GO:0006508">
    <property type="term" value="P:proteolysis"/>
    <property type="evidence" value="ECO:0007669"/>
    <property type="project" value="UniProtKB-KW"/>
</dbReference>
<reference evidence="6" key="1">
    <citation type="journal article" date="2013" name="Nature">
        <title>Pan genome of the phytoplankton Emiliania underpins its global distribution.</title>
        <authorList>
            <person name="Read B.A."/>
            <person name="Kegel J."/>
            <person name="Klute M.J."/>
            <person name="Kuo A."/>
            <person name="Lefebvre S.C."/>
            <person name="Maumus F."/>
            <person name="Mayer C."/>
            <person name="Miller J."/>
            <person name="Monier A."/>
            <person name="Salamov A."/>
            <person name="Young J."/>
            <person name="Aguilar M."/>
            <person name="Claverie J.M."/>
            <person name="Frickenhaus S."/>
            <person name="Gonzalez K."/>
            <person name="Herman E.K."/>
            <person name="Lin Y.C."/>
            <person name="Napier J."/>
            <person name="Ogata H."/>
            <person name="Sarno A.F."/>
            <person name="Shmutz J."/>
            <person name="Schroeder D."/>
            <person name="de Vargas C."/>
            <person name="Verret F."/>
            <person name="von Dassow P."/>
            <person name="Valentin K."/>
            <person name="Van de Peer Y."/>
            <person name="Wheeler G."/>
            <person name="Dacks J.B."/>
            <person name="Delwiche C.F."/>
            <person name="Dyhrman S.T."/>
            <person name="Glockner G."/>
            <person name="John U."/>
            <person name="Richards T."/>
            <person name="Worden A.Z."/>
            <person name="Zhang X."/>
            <person name="Grigoriev I.V."/>
            <person name="Allen A.E."/>
            <person name="Bidle K."/>
            <person name="Borodovsky M."/>
            <person name="Bowler C."/>
            <person name="Brownlee C."/>
            <person name="Cock J.M."/>
            <person name="Elias M."/>
            <person name="Gladyshev V.N."/>
            <person name="Groth M."/>
            <person name="Guda C."/>
            <person name="Hadaegh A."/>
            <person name="Iglesias-Rodriguez M.D."/>
            <person name="Jenkins J."/>
            <person name="Jones B.M."/>
            <person name="Lawson T."/>
            <person name="Leese F."/>
            <person name="Lindquist E."/>
            <person name="Lobanov A."/>
            <person name="Lomsadze A."/>
            <person name="Malik S.B."/>
            <person name="Marsh M.E."/>
            <person name="Mackinder L."/>
            <person name="Mock T."/>
            <person name="Mueller-Roeber B."/>
            <person name="Pagarete A."/>
            <person name="Parker M."/>
            <person name="Probert I."/>
            <person name="Quesneville H."/>
            <person name="Raines C."/>
            <person name="Rensing S.A."/>
            <person name="Riano-Pachon D.M."/>
            <person name="Richier S."/>
            <person name="Rokitta S."/>
            <person name="Shiraiwa Y."/>
            <person name="Soanes D.M."/>
            <person name="van der Giezen M."/>
            <person name="Wahlund T.M."/>
            <person name="Williams B."/>
            <person name="Wilson W."/>
            <person name="Wolfe G."/>
            <person name="Wurch L.L."/>
        </authorList>
    </citation>
    <scope>NUCLEOTIDE SEQUENCE</scope>
</reference>
<dbReference type="InterPro" id="IPR043504">
    <property type="entry name" value="Peptidase_S1_PA_chymotrypsin"/>
</dbReference>
<dbReference type="PROSITE" id="PS00134">
    <property type="entry name" value="TRYPSIN_HIS"/>
    <property type="match status" value="1"/>
</dbReference>
<dbReference type="InterPro" id="IPR033116">
    <property type="entry name" value="TRYPSIN_SER"/>
</dbReference>
<dbReference type="PANTHER" id="PTHR24252">
    <property type="entry name" value="ACROSIN-RELATED"/>
    <property type="match status" value="1"/>
</dbReference>
<dbReference type="SMART" id="SM00020">
    <property type="entry name" value="Tryp_SPc"/>
    <property type="match status" value="1"/>
</dbReference>
<protein>
    <recommendedName>
        <fullName evidence="4">Peptidase S1 domain-containing protein</fullName>
    </recommendedName>
</protein>
<dbReference type="KEGG" id="ehx:EMIHUDRAFT_444563"/>
<evidence type="ECO:0000313" key="6">
    <source>
        <dbReference type="Proteomes" id="UP000013827"/>
    </source>
</evidence>
<dbReference type="PROSITE" id="PS00135">
    <property type="entry name" value="TRYPSIN_SER"/>
    <property type="match status" value="1"/>
</dbReference>
<keyword evidence="2" id="KW-0720">Serine protease</keyword>
<dbReference type="InterPro" id="IPR001314">
    <property type="entry name" value="Peptidase_S1A"/>
</dbReference>
<dbReference type="STRING" id="2903.R1E2V7"/>